<dbReference type="AlphaFoldDB" id="A0A829PT01"/>
<feature type="domain" description="Luciferase-like" evidence="3">
    <location>
        <begin position="1"/>
        <end position="250"/>
    </location>
</feature>
<dbReference type="PANTHER" id="PTHR30137:SF8">
    <property type="entry name" value="BLR5498 PROTEIN"/>
    <property type="match status" value="1"/>
</dbReference>
<comment type="caution">
    <text evidence="4">The sequence shown here is derived from an EMBL/GenBank/DDBJ whole genome shotgun (WGS) entry which is preliminary data.</text>
</comment>
<dbReference type="PANTHER" id="PTHR30137">
    <property type="entry name" value="LUCIFERASE-LIKE MONOOXYGENASE"/>
    <property type="match status" value="1"/>
</dbReference>
<dbReference type="InterPro" id="IPR011251">
    <property type="entry name" value="Luciferase-like_dom"/>
</dbReference>
<organism evidence="4 5">
    <name type="scientific">Mycobacteroides abscessus MAB_030201_1075</name>
    <dbReference type="NCBI Taxonomy" id="1335410"/>
    <lineage>
        <taxon>Bacteria</taxon>
        <taxon>Bacillati</taxon>
        <taxon>Actinomycetota</taxon>
        <taxon>Actinomycetes</taxon>
        <taxon>Mycobacteriales</taxon>
        <taxon>Mycobacteriaceae</taxon>
        <taxon>Mycobacteroides</taxon>
        <taxon>Mycobacteroides abscessus</taxon>
    </lineage>
</organism>
<evidence type="ECO:0000259" key="3">
    <source>
        <dbReference type="Pfam" id="PF00296"/>
    </source>
</evidence>
<evidence type="ECO:0000313" key="5">
    <source>
        <dbReference type="Proteomes" id="UP000019854"/>
    </source>
</evidence>
<dbReference type="SUPFAM" id="SSF51679">
    <property type="entry name" value="Bacterial luciferase-like"/>
    <property type="match status" value="1"/>
</dbReference>
<gene>
    <name evidence="4" type="ORF">L829_3860</name>
</gene>
<protein>
    <submittedName>
        <fullName evidence="4">Luciferase-like monooxygenase family protein</fullName>
    </submittedName>
</protein>
<dbReference type="InterPro" id="IPR036661">
    <property type="entry name" value="Luciferase-like_sf"/>
</dbReference>
<dbReference type="EMBL" id="JAOX01000001">
    <property type="protein sequence ID" value="ETZ90278.1"/>
    <property type="molecule type" value="Genomic_DNA"/>
</dbReference>
<sequence length="365" mass="39747">MQFGLDTFADVPAGMTNPEAIRAVVEEGVRADQVGVDIFAIGEHHRAEFVGESPETMLAAIAARTERITLATAVTVLSTDDPVRVYQRFATLDGISNGRAELVLGRGSFTDSFPLFGYDLADYDELFNEKFDLMAKLLPGAPVTWSGTLRSALDNVEVYPKTAEGLRAWVGVGGSPESVVRSVRYRIPMILAIIGGNPMRFEPYVDLYRRAQRELGVTEPMPLGIHSPGHIAESDEEAIAQYWPGFRELRTTIGRERGVAGPALRGLSGGGEGRLVVRRVARHRGGQDGQDHSRSRCRQVQLGVSGRTAGVGHAERGALWHRGHPARPGAVGRGRCWCRLGEVVGGQRLCDHLARGIAHRDLDVR</sequence>
<dbReference type="GO" id="GO:0016705">
    <property type="term" value="F:oxidoreductase activity, acting on paired donors, with incorporation or reduction of molecular oxygen"/>
    <property type="evidence" value="ECO:0007669"/>
    <property type="project" value="InterPro"/>
</dbReference>
<name>A0A829PT01_9MYCO</name>
<accession>A0A829PT01</accession>
<keyword evidence="2 4" id="KW-0503">Monooxygenase</keyword>
<reference evidence="4 5" key="1">
    <citation type="submission" date="2014-01" db="EMBL/GenBank/DDBJ databases">
        <authorList>
            <person name="Zelazny A."/>
            <person name="Olivier K."/>
            <person name="Sampaio E.P."/>
            <person name="Holland S.M."/>
            <person name="Tallon L.J."/>
            <person name="Sadzewicz L.K."/>
            <person name="Sengamalay N."/>
            <person name="Fraser C.M."/>
            <person name="Hine E."/>
            <person name="Shefchek K.A."/>
            <person name="Das S.P."/>
            <person name="Shallom S.J."/>
            <person name="Agrawal S."/>
            <person name="Tettelin H."/>
        </authorList>
    </citation>
    <scope>NUCLEOTIDE SEQUENCE [LARGE SCALE GENOMIC DNA]</scope>
    <source>
        <strain evidence="4 5">MAB_030201_1075</strain>
    </source>
</reference>
<evidence type="ECO:0000256" key="1">
    <source>
        <dbReference type="ARBA" id="ARBA00023002"/>
    </source>
</evidence>
<dbReference type="GO" id="GO:0005829">
    <property type="term" value="C:cytosol"/>
    <property type="evidence" value="ECO:0007669"/>
    <property type="project" value="TreeGrafter"/>
</dbReference>
<evidence type="ECO:0000256" key="2">
    <source>
        <dbReference type="ARBA" id="ARBA00023033"/>
    </source>
</evidence>
<evidence type="ECO:0000313" key="4">
    <source>
        <dbReference type="EMBL" id="ETZ90278.1"/>
    </source>
</evidence>
<proteinExistence type="predicted"/>
<dbReference type="Pfam" id="PF00296">
    <property type="entry name" value="Bac_luciferase"/>
    <property type="match status" value="1"/>
</dbReference>
<dbReference type="GO" id="GO:0004497">
    <property type="term" value="F:monooxygenase activity"/>
    <property type="evidence" value="ECO:0007669"/>
    <property type="project" value="UniProtKB-KW"/>
</dbReference>
<dbReference type="InterPro" id="IPR050766">
    <property type="entry name" value="Bact_Lucif_Oxidored"/>
</dbReference>
<keyword evidence="1" id="KW-0560">Oxidoreductase</keyword>
<dbReference type="Proteomes" id="UP000019854">
    <property type="component" value="Unassembled WGS sequence"/>
</dbReference>
<dbReference type="Gene3D" id="3.20.20.30">
    <property type="entry name" value="Luciferase-like domain"/>
    <property type="match status" value="1"/>
</dbReference>